<name>X1UJH3_9ZZZZ</name>
<feature type="non-terminal residue" evidence="1">
    <location>
        <position position="87"/>
    </location>
</feature>
<sequence length="87" mass="9469">VAMYQNPYNDLTNLTTDTQIASATPSFVDDDNIATYVFSFSRNSGYVTNLGGETESSILGPRGTRLLFRVGASLDSRTSSYLFTQIG</sequence>
<protein>
    <submittedName>
        <fullName evidence="1">Uncharacterized protein</fullName>
    </submittedName>
</protein>
<dbReference type="EMBL" id="BARW01041717">
    <property type="protein sequence ID" value="GAJ17603.1"/>
    <property type="molecule type" value="Genomic_DNA"/>
</dbReference>
<accession>X1UJH3</accession>
<proteinExistence type="predicted"/>
<comment type="caution">
    <text evidence="1">The sequence shown here is derived from an EMBL/GenBank/DDBJ whole genome shotgun (WGS) entry which is preliminary data.</text>
</comment>
<gene>
    <name evidence="1" type="ORF">S12H4_62289</name>
</gene>
<reference evidence="1" key="1">
    <citation type="journal article" date="2014" name="Front. Microbiol.">
        <title>High frequency of phylogenetically diverse reductive dehalogenase-homologous genes in deep subseafloor sedimentary metagenomes.</title>
        <authorList>
            <person name="Kawai M."/>
            <person name="Futagami T."/>
            <person name="Toyoda A."/>
            <person name="Takaki Y."/>
            <person name="Nishi S."/>
            <person name="Hori S."/>
            <person name="Arai W."/>
            <person name="Tsubouchi T."/>
            <person name="Morono Y."/>
            <person name="Uchiyama I."/>
            <person name="Ito T."/>
            <person name="Fujiyama A."/>
            <person name="Inagaki F."/>
            <person name="Takami H."/>
        </authorList>
    </citation>
    <scope>NUCLEOTIDE SEQUENCE</scope>
    <source>
        <strain evidence="1">Expedition CK06-06</strain>
    </source>
</reference>
<evidence type="ECO:0000313" key="1">
    <source>
        <dbReference type="EMBL" id="GAJ17603.1"/>
    </source>
</evidence>
<feature type="non-terminal residue" evidence="1">
    <location>
        <position position="1"/>
    </location>
</feature>
<organism evidence="1">
    <name type="scientific">marine sediment metagenome</name>
    <dbReference type="NCBI Taxonomy" id="412755"/>
    <lineage>
        <taxon>unclassified sequences</taxon>
        <taxon>metagenomes</taxon>
        <taxon>ecological metagenomes</taxon>
    </lineage>
</organism>
<dbReference type="AlphaFoldDB" id="X1UJH3"/>